<dbReference type="STRING" id="9483.ENSCJAP00000060869"/>
<evidence type="ECO:0000259" key="20">
    <source>
        <dbReference type="PROSITE" id="PS50804"/>
    </source>
</evidence>
<keyword evidence="13" id="KW-0804">Transcription</keyword>
<dbReference type="SUPFAM" id="SSF109640">
    <property type="entry name" value="KRAB domain (Kruppel-associated box)"/>
    <property type="match status" value="1"/>
</dbReference>
<evidence type="ECO:0000256" key="8">
    <source>
        <dbReference type="ARBA" id="ARBA00022771"/>
    </source>
</evidence>
<feature type="domain" description="C2H2-type" evidence="19">
    <location>
        <begin position="398"/>
        <end position="425"/>
    </location>
</feature>
<dbReference type="FunCoup" id="A0A2R8PCS2">
    <property type="interactions" value="178"/>
</dbReference>
<evidence type="ECO:0000256" key="17">
    <source>
        <dbReference type="PROSITE-ProRule" id="PRU00187"/>
    </source>
</evidence>
<dbReference type="FunFam" id="3.30.160.60:FF:000512">
    <property type="entry name" value="zinc finger protein 197 isoform X1"/>
    <property type="match status" value="1"/>
</dbReference>
<dbReference type="PROSITE" id="PS50157">
    <property type="entry name" value="ZINC_FINGER_C2H2_2"/>
    <property type="match status" value="4"/>
</dbReference>
<dbReference type="Bgee" id="ENSCJAG00000015808">
    <property type="expression patterns" value="Expressed in heart and 6 other cell types or tissues"/>
</dbReference>
<dbReference type="Gene3D" id="1.10.4020.10">
    <property type="entry name" value="DNA breaking-rejoining enzymes"/>
    <property type="match status" value="1"/>
</dbReference>
<dbReference type="PANTHER" id="PTHR23235:SF142">
    <property type="entry name" value="ZINC FINGER PROTEIN 384"/>
    <property type="match status" value="1"/>
</dbReference>
<evidence type="ECO:0000256" key="15">
    <source>
        <dbReference type="ARBA" id="ARBA00068039"/>
    </source>
</evidence>
<dbReference type="SMART" id="SM00431">
    <property type="entry name" value="SCAN"/>
    <property type="match status" value="1"/>
</dbReference>
<accession>A0A2R8PCS2</accession>
<keyword evidence="9" id="KW-0862">Zinc</keyword>
<organism evidence="22 23">
    <name type="scientific">Callithrix jacchus</name>
    <name type="common">White-tufted-ear marmoset</name>
    <name type="synonym">Simia Jacchus</name>
    <dbReference type="NCBI Taxonomy" id="9483"/>
    <lineage>
        <taxon>Eukaryota</taxon>
        <taxon>Metazoa</taxon>
        <taxon>Chordata</taxon>
        <taxon>Craniata</taxon>
        <taxon>Vertebrata</taxon>
        <taxon>Euteleostomi</taxon>
        <taxon>Mammalia</taxon>
        <taxon>Eutheria</taxon>
        <taxon>Euarchontoglires</taxon>
        <taxon>Primates</taxon>
        <taxon>Haplorrhini</taxon>
        <taxon>Platyrrhini</taxon>
        <taxon>Cebidae</taxon>
        <taxon>Callitrichinae</taxon>
        <taxon>Callithrix</taxon>
        <taxon>Callithrix</taxon>
    </lineage>
</organism>
<evidence type="ECO:0000256" key="12">
    <source>
        <dbReference type="ARBA" id="ARBA00023125"/>
    </source>
</evidence>
<dbReference type="Gene3D" id="3.30.160.60">
    <property type="entry name" value="Classic Zinc Finger"/>
    <property type="match status" value="4"/>
</dbReference>
<evidence type="ECO:0000259" key="21">
    <source>
        <dbReference type="PROSITE" id="PS50805"/>
    </source>
</evidence>
<evidence type="ECO:0000256" key="16">
    <source>
        <dbReference type="PROSITE-ProRule" id="PRU00042"/>
    </source>
</evidence>
<evidence type="ECO:0000256" key="5">
    <source>
        <dbReference type="ARBA" id="ARBA00022553"/>
    </source>
</evidence>
<dbReference type="Proteomes" id="UP000008225">
    <property type="component" value="Chromosome 2"/>
</dbReference>
<dbReference type="PROSITE" id="PS00028">
    <property type="entry name" value="ZINC_FINGER_C2H2_1"/>
    <property type="match status" value="3"/>
</dbReference>
<keyword evidence="10" id="KW-0832">Ubl conjugation</keyword>
<evidence type="ECO:0000256" key="18">
    <source>
        <dbReference type="SAM" id="MobiDB-lite"/>
    </source>
</evidence>
<evidence type="ECO:0000256" key="2">
    <source>
        <dbReference type="ARBA" id="ARBA00004123"/>
    </source>
</evidence>
<dbReference type="GeneTree" id="ENSGT00940000162347"/>
<protein>
    <recommendedName>
        <fullName evidence="15">Zinc finger protein 394</fullName>
    </recommendedName>
</protein>
<dbReference type="SUPFAM" id="SSF47353">
    <property type="entry name" value="Retrovirus capsid dimerization domain-like"/>
    <property type="match status" value="1"/>
</dbReference>
<dbReference type="InterPro" id="IPR001909">
    <property type="entry name" value="KRAB"/>
</dbReference>
<dbReference type="AlphaFoldDB" id="A0A2R8PCS2"/>
<dbReference type="InParanoid" id="A0A2R8PCS2"/>
<proteinExistence type="inferred from homology"/>
<feature type="domain" description="C2H2-type" evidence="19">
    <location>
        <begin position="426"/>
        <end position="444"/>
    </location>
</feature>
<keyword evidence="14 17" id="KW-0539">Nucleus</keyword>
<evidence type="ECO:0000256" key="7">
    <source>
        <dbReference type="ARBA" id="ARBA00022737"/>
    </source>
</evidence>
<feature type="domain" description="C2H2-type" evidence="19">
    <location>
        <begin position="370"/>
        <end position="397"/>
    </location>
</feature>
<dbReference type="Pfam" id="PF00096">
    <property type="entry name" value="zf-C2H2"/>
    <property type="match status" value="4"/>
</dbReference>
<dbReference type="GO" id="GO:0005634">
    <property type="term" value="C:nucleus"/>
    <property type="evidence" value="ECO:0007669"/>
    <property type="project" value="UniProtKB-SubCell"/>
</dbReference>
<dbReference type="SUPFAM" id="SSF57667">
    <property type="entry name" value="beta-beta-alpha zinc fingers"/>
    <property type="match status" value="2"/>
</dbReference>
<evidence type="ECO:0000256" key="11">
    <source>
        <dbReference type="ARBA" id="ARBA00023015"/>
    </source>
</evidence>
<reference evidence="22" key="3">
    <citation type="submission" date="2025-09" db="UniProtKB">
        <authorList>
            <consortium name="Ensembl"/>
        </authorList>
    </citation>
    <scope>IDENTIFICATION</scope>
</reference>
<dbReference type="SMART" id="SM00355">
    <property type="entry name" value="ZnF_C2H2"/>
    <property type="match status" value="4"/>
</dbReference>
<dbReference type="FunFam" id="3.30.160.60:FF:000250">
    <property type="entry name" value="zinc finger protein 197 isoform X1"/>
    <property type="match status" value="1"/>
</dbReference>
<keyword evidence="23" id="KW-1185">Reference proteome</keyword>
<dbReference type="Pfam" id="PF01352">
    <property type="entry name" value="KRAB"/>
    <property type="match status" value="1"/>
</dbReference>
<dbReference type="CDD" id="cd07936">
    <property type="entry name" value="SCAN"/>
    <property type="match status" value="1"/>
</dbReference>
<dbReference type="FunFam" id="3.30.160.60:FF:001234">
    <property type="entry name" value="Zinc finger protein 394"/>
    <property type="match status" value="2"/>
</dbReference>
<dbReference type="InterPro" id="IPR036051">
    <property type="entry name" value="KRAB_dom_sf"/>
</dbReference>
<keyword evidence="7" id="KW-0677">Repeat</keyword>
<dbReference type="PROSITE" id="PS50805">
    <property type="entry name" value="KRAB"/>
    <property type="match status" value="1"/>
</dbReference>
<dbReference type="InterPro" id="IPR013087">
    <property type="entry name" value="Znf_C2H2_type"/>
</dbReference>
<dbReference type="FunFam" id="1.10.4020.10:FF:000001">
    <property type="entry name" value="zinc finger protein 263 isoform X1"/>
    <property type="match status" value="1"/>
</dbReference>
<keyword evidence="12" id="KW-0238">DNA-binding</keyword>
<sequence>IMTPESRDSIHLSPRGTQEMKGIVIVKVEEEECSWCSEHNPPNFPTFEQHFRQLRYQEVAGPEEALSRLRELCRRWLRPELLSKEQILELLVLEQFLIILPEELQAWVREHCPESGEEAVAVVQALQRALDGTSPQVRRFADIKITEPLPPGLRESNFESQTLQVECHPAHVSLHPPLLQEEAILLLQPPDLRLPDSSHSPASDSQTGLKLLTSVIQVKDMAMSLTWEEWERLDPARKDFYRESVQKDSGSTVLPSLESRTENKELIPMQEILEAEPQEQLQEAFQGKPPLFSKCGHTHDNRVEKQPRNPLPLKLENSPEAQGLTSISDVNRNGSMGGERPYKCDNCGKSFKQRSDLFRHQRIHTGERPYKCAECEKSFKQRSDLFKHQRIHTGEKPYECSVCGKRFNQSATLIKHQRIHTGEKPYKCLECGERFRQSTHLIRH</sequence>
<comment type="similarity">
    <text evidence="3">Belongs to the krueppel C2H2-type zinc-finger protein family.</text>
</comment>
<dbReference type="InterPro" id="IPR038269">
    <property type="entry name" value="SCAN_sf"/>
</dbReference>
<feature type="domain" description="SCAN box" evidence="20">
    <location>
        <begin position="49"/>
        <end position="130"/>
    </location>
</feature>
<dbReference type="SMART" id="SM00349">
    <property type="entry name" value="KRAB"/>
    <property type="match status" value="1"/>
</dbReference>
<feature type="domain" description="C2H2-type" evidence="19">
    <location>
        <begin position="342"/>
        <end position="369"/>
    </location>
</feature>
<dbReference type="Gene3D" id="6.10.140.140">
    <property type="match status" value="1"/>
</dbReference>
<evidence type="ECO:0000256" key="10">
    <source>
        <dbReference type="ARBA" id="ARBA00022843"/>
    </source>
</evidence>
<gene>
    <name evidence="22" type="primary">ZNF394</name>
</gene>
<evidence type="ECO:0000259" key="19">
    <source>
        <dbReference type="PROSITE" id="PS50157"/>
    </source>
</evidence>
<dbReference type="InterPro" id="IPR036236">
    <property type="entry name" value="Znf_C2H2_sf"/>
</dbReference>
<feature type="compositionally biased region" description="Polar residues" evidence="18">
    <location>
        <begin position="319"/>
        <end position="334"/>
    </location>
</feature>
<keyword evidence="6" id="KW-0479">Metal-binding</keyword>
<evidence type="ECO:0000256" key="3">
    <source>
        <dbReference type="ARBA" id="ARBA00006991"/>
    </source>
</evidence>
<keyword evidence="4" id="KW-1017">Isopeptide bond</keyword>
<evidence type="ECO:0000256" key="9">
    <source>
        <dbReference type="ARBA" id="ARBA00022833"/>
    </source>
</evidence>
<dbReference type="CDD" id="cd07765">
    <property type="entry name" value="KRAB_A-box"/>
    <property type="match status" value="1"/>
</dbReference>
<evidence type="ECO:0000256" key="6">
    <source>
        <dbReference type="ARBA" id="ARBA00022723"/>
    </source>
</evidence>
<name>A0A2R8PCS2_CALJA</name>
<evidence type="ECO:0000256" key="1">
    <source>
        <dbReference type="ARBA" id="ARBA00003767"/>
    </source>
</evidence>
<dbReference type="PROSITE" id="PS50804">
    <property type="entry name" value="SCAN_BOX"/>
    <property type="match status" value="1"/>
</dbReference>
<feature type="region of interest" description="Disordered" evidence="18">
    <location>
        <begin position="302"/>
        <end position="341"/>
    </location>
</feature>
<comment type="subcellular location">
    <subcellularLocation>
        <location evidence="2 17">Nucleus</location>
    </subcellularLocation>
</comment>
<evidence type="ECO:0000256" key="14">
    <source>
        <dbReference type="ARBA" id="ARBA00023242"/>
    </source>
</evidence>
<feature type="domain" description="KRAB" evidence="21">
    <location>
        <begin position="216"/>
        <end position="289"/>
    </location>
</feature>
<dbReference type="OMA" id="ETCHISH"/>
<reference evidence="22" key="2">
    <citation type="submission" date="2025-08" db="UniProtKB">
        <authorList>
            <consortium name="Ensembl"/>
        </authorList>
    </citation>
    <scope>IDENTIFICATION</scope>
</reference>
<reference evidence="22" key="1">
    <citation type="submission" date="2009-03" db="EMBL/GenBank/DDBJ databases">
        <authorList>
            <person name="Warren W."/>
            <person name="Ye L."/>
            <person name="Minx P."/>
            <person name="Worley K."/>
            <person name="Gibbs R."/>
            <person name="Wilson R.K."/>
        </authorList>
    </citation>
    <scope>NUCLEOTIDE SEQUENCE [LARGE SCALE GENOMIC DNA]</scope>
</reference>
<comment type="function">
    <text evidence="1">May be involved in transcriptional regulation.</text>
</comment>
<evidence type="ECO:0000256" key="4">
    <source>
        <dbReference type="ARBA" id="ARBA00022499"/>
    </source>
</evidence>
<dbReference type="GO" id="GO:0000978">
    <property type="term" value="F:RNA polymerase II cis-regulatory region sequence-specific DNA binding"/>
    <property type="evidence" value="ECO:0007669"/>
    <property type="project" value="TreeGrafter"/>
</dbReference>
<dbReference type="InterPro" id="IPR003309">
    <property type="entry name" value="SCAN_dom"/>
</dbReference>
<evidence type="ECO:0000313" key="23">
    <source>
        <dbReference type="Proteomes" id="UP000008225"/>
    </source>
</evidence>
<evidence type="ECO:0000256" key="13">
    <source>
        <dbReference type="ARBA" id="ARBA00023163"/>
    </source>
</evidence>
<dbReference type="Ensembl" id="ENSCJAT00000069210.3">
    <property type="protein sequence ID" value="ENSCJAP00000060869.3"/>
    <property type="gene ID" value="ENSCJAG00000015808.5"/>
</dbReference>
<keyword evidence="5" id="KW-0597">Phosphoprotein</keyword>
<dbReference type="PANTHER" id="PTHR23235">
    <property type="entry name" value="KRUEPPEL-LIKE TRANSCRIPTION FACTOR"/>
    <property type="match status" value="1"/>
</dbReference>
<keyword evidence="8 16" id="KW-0863">Zinc-finger</keyword>
<keyword evidence="11" id="KW-0805">Transcription regulation</keyword>
<dbReference type="GO" id="GO:0008270">
    <property type="term" value="F:zinc ion binding"/>
    <property type="evidence" value="ECO:0007669"/>
    <property type="project" value="UniProtKB-KW"/>
</dbReference>
<dbReference type="Pfam" id="PF02023">
    <property type="entry name" value="SCAN"/>
    <property type="match status" value="1"/>
</dbReference>
<evidence type="ECO:0000313" key="22">
    <source>
        <dbReference type="Ensembl" id="ENSCJAP00000060869.3"/>
    </source>
</evidence>
<dbReference type="GO" id="GO:0000981">
    <property type="term" value="F:DNA-binding transcription factor activity, RNA polymerase II-specific"/>
    <property type="evidence" value="ECO:0007669"/>
    <property type="project" value="TreeGrafter"/>
</dbReference>